<dbReference type="EMBL" id="VNHY01000002">
    <property type="protein sequence ID" value="TYP93887.1"/>
    <property type="molecule type" value="Genomic_DNA"/>
</dbReference>
<dbReference type="Gene3D" id="2.30.110.10">
    <property type="entry name" value="Electron Transport, Fmn-binding Protein, Chain A"/>
    <property type="match status" value="1"/>
</dbReference>
<feature type="domain" description="Flavin reductase like" evidence="5">
    <location>
        <begin position="32"/>
        <end position="167"/>
    </location>
</feature>
<comment type="similarity">
    <text evidence="4">Belongs to the flavoredoxin family.</text>
</comment>
<evidence type="ECO:0000256" key="2">
    <source>
        <dbReference type="ARBA" id="ARBA00022630"/>
    </source>
</evidence>
<dbReference type="GO" id="GO:0016646">
    <property type="term" value="F:oxidoreductase activity, acting on the CH-NH group of donors, NAD or NADP as acceptor"/>
    <property type="evidence" value="ECO:0007669"/>
    <property type="project" value="UniProtKB-ARBA"/>
</dbReference>
<reference evidence="6 7" key="1">
    <citation type="submission" date="2019-07" db="EMBL/GenBank/DDBJ databases">
        <title>Genomic Encyclopedia of Archaeal and Bacterial Type Strains, Phase II (KMG-II): from individual species to whole genera.</title>
        <authorList>
            <person name="Goeker M."/>
        </authorList>
    </citation>
    <scope>NUCLEOTIDE SEQUENCE [LARGE SCALE GENOMIC DNA]</scope>
    <source>
        <strain evidence="6 7">DSM 21935</strain>
    </source>
</reference>
<dbReference type="Proteomes" id="UP000324595">
    <property type="component" value="Unassembled WGS sequence"/>
</dbReference>
<evidence type="ECO:0000313" key="7">
    <source>
        <dbReference type="Proteomes" id="UP000324595"/>
    </source>
</evidence>
<keyword evidence="2" id="KW-0285">Flavoprotein</keyword>
<comment type="caution">
    <text evidence="6">The sequence shown here is derived from an EMBL/GenBank/DDBJ whole genome shotgun (WGS) entry which is preliminary data.</text>
</comment>
<keyword evidence="7" id="KW-1185">Reference proteome</keyword>
<comment type="cofactor">
    <cofactor evidence="1">
        <name>FMN</name>
        <dbReference type="ChEBI" id="CHEBI:58210"/>
    </cofactor>
</comment>
<dbReference type="InterPro" id="IPR002563">
    <property type="entry name" value="Flavin_Rdtase-like_dom"/>
</dbReference>
<dbReference type="InterPro" id="IPR012349">
    <property type="entry name" value="Split_barrel_FMN-bd"/>
</dbReference>
<dbReference type="OrthoDB" id="5293996at2"/>
<dbReference type="SUPFAM" id="SSF50475">
    <property type="entry name" value="FMN-binding split barrel"/>
    <property type="match status" value="1"/>
</dbReference>
<evidence type="ECO:0000256" key="1">
    <source>
        <dbReference type="ARBA" id="ARBA00001917"/>
    </source>
</evidence>
<dbReference type="RefSeq" id="WP_148898930.1">
    <property type="nucleotide sequence ID" value="NZ_VNHY01000002.1"/>
</dbReference>
<sequence length="216" mass="24423">MEHSVCISRADIDDMDRVHRLKLINGLSGFKSANLIGTGSKEDGENLAVFSSFIHLGSDPPLLGCILRPNTVPRHTWNNIKSEGWYTVNHINEDIYEQAHQTSGKYHKEISEFDVSDLTPWYSKKCTAPYVNESRINIGLKPIEKHMIEANQTMLLVGSIQEVWLNRSFIDTDGFLDIEKAGTVAVSGLDGYHSTSLLDKLDYVRVENEKSREEKE</sequence>
<evidence type="ECO:0000256" key="3">
    <source>
        <dbReference type="ARBA" id="ARBA00022643"/>
    </source>
</evidence>
<dbReference type="PANTHER" id="PTHR33798">
    <property type="entry name" value="FLAVOPROTEIN OXYGENASE"/>
    <property type="match status" value="1"/>
</dbReference>
<evidence type="ECO:0000313" key="6">
    <source>
        <dbReference type="EMBL" id="TYP93887.1"/>
    </source>
</evidence>
<protein>
    <submittedName>
        <fullName evidence="6">NADH-FMN oxidoreductase RutF, flavin reductase (DIM6/NTAB) family</fullName>
    </submittedName>
</protein>
<accession>A0A5D3YMG9</accession>
<organism evidence="6 7">
    <name type="scientific">Fodinibius salinus</name>
    <dbReference type="NCBI Taxonomy" id="860790"/>
    <lineage>
        <taxon>Bacteria</taxon>
        <taxon>Pseudomonadati</taxon>
        <taxon>Balneolota</taxon>
        <taxon>Balneolia</taxon>
        <taxon>Balneolales</taxon>
        <taxon>Balneolaceae</taxon>
        <taxon>Fodinibius</taxon>
    </lineage>
</organism>
<dbReference type="GO" id="GO:0010181">
    <property type="term" value="F:FMN binding"/>
    <property type="evidence" value="ECO:0007669"/>
    <property type="project" value="InterPro"/>
</dbReference>
<dbReference type="Pfam" id="PF01613">
    <property type="entry name" value="Flavin_Reduct"/>
    <property type="match status" value="1"/>
</dbReference>
<gene>
    <name evidence="6" type="ORF">LX73_1603</name>
</gene>
<proteinExistence type="inferred from homology"/>
<evidence type="ECO:0000256" key="4">
    <source>
        <dbReference type="ARBA" id="ARBA00038054"/>
    </source>
</evidence>
<name>A0A5D3YMG9_9BACT</name>
<evidence type="ECO:0000259" key="5">
    <source>
        <dbReference type="Pfam" id="PF01613"/>
    </source>
</evidence>
<dbReference type="AlphaFoldDB" id="A0A5D3YMG9"/>
<dbReference type="PANTHER" id="PTHR33798:SF5">
    <property type="entry name" value="FLAVIN REDUCTASE LIKE DOMAIN-CONTAINING PROTEIN"/>
    <property type="match status" value="1"/>
</dbReference>
<keyword evidence="3" id="KW-0288">FMN</keyword>